<dbReference type="Gene3D" id="3.40.50.620">
    <property type="entry name" value="HUPs"/>
    <property type="match status" value="1"/>
</dbReference>
<dbReference type="AlphaFoldDB" id="A0A1S8MC55"/>
<dbReference type="InterPro" id="IPR003848">
    <property type="entry name" value="DUF218"/>
</dbReference>
<dbReference type="PANTHER" id="PTHR30336">
    <property type="entry name" value="INNER MEMBRANE PROTEIN, PROBABLE PERMEASE"/>
    <property type="match status" value="1"/>
</dbReference>
<dbReference type="CDD" id="cd06259">
    <property type="entry name" value="YdcF-like"/>
    <property type="match status" value="1"/>
</dbReference>
<protein>
    <recommendedName>
        <fullName evidence="1">DUF218 domain-containing protein</fullName>
    </recommendedName>
</protein>
<name>A0A1S8MC55_9CLOT</name>
<sequence>MKRIGQKTRGNIYIILGILEILYFIACRLTFAMYVNFMAFFIVLGFICIAVGIFYKKYEIKDGSVLRKIDNIIKAIVCIFCVIFVLTEAVLIYNGKADYKGKVDYIIVLGAGLKGKQMLGTQYERVTKAMEYVKENPDVKIVVSGGRGHNESISEAEAMKEYFLKKGVLSQNIIMEDKSTNTFENLRNSKRIIDKISNENDIKVGVVTSSYHITRAKLLGKRVGLKLYGISAPINKLLLIQSYTREFFAFYKSLILDRG</sequence>
<dbReference type="Pfam" id="PF02698">
    <property type="entry name" value="DUF218"/>
    <property type="match status" value="1"/>
</dbReference>
<dbReference type="PANTHER" id="PTHR30336:SF4">
    <property type="entry name" value="ENVELOPE BIOGENESIS FACTOR ELYC"/>
    <property type="match status" value="1"/>
</dbReference>
<evidence type="ECO:0000313" key="2">
    <source>
        <dbReference type="EMBL" id="URZ10070.1"/>
    </source>
</evidence>
<dbReference type="EMBL" id="CP096983">
    <property type="protein sequence ID" value="URZ10070.1"/>
    <property type="molecule type" value="Genomic_DNA"/>
</dbReference>
<dbReference type="InterPro" id="IPR051599">
    <property type="entry name" value="Cell_Envelope_Assoc"/>
</dbReference>
<dbReference type="RefSeq" id="WP_077833076.1">
    <property type="nucleotide sequence ID" value="NZ_CP096983.1"/>
</dbReference>
<gene>
    <name evidence="2" type="ORF">CROST_007780</name>
</gene>
<dbReference type="GO" id="GO:0043164">
    <property type="term" value="P:Gram-negative-bacterium-type cell wall biogenesis"/>
    <property type="evidence" value="ECO:0007669"/>
    <property type="project" value="TreeGrafter"/>
</dbReference>
<feature type="domain" description="DUF218" evidence="1">
    <location>
        <begin position="104"/>
        <end position="236"/>
    </location>
</feature>
<dbReference type="InterPro" id="IPR014729">
    <property type="entry name" value="Rossmann-like_a/b/a_fold"/>
</dbReference>
<reference evidence="2 3" key="1">
    <citation type="submission" date="2022-04" db="EMBL/GenBank/DDBJ databases">
        <title>Genome sequence of C. roseum typestrain.</title>
        <authorList>
            <person name="Poehlein A."/>
            <person name="Schoch T."/>
            <person name="Duerre P."/>
            <person name="Daniel R."/>
        </authorList>
    </citation>
    <scope>NUCLEOTIDE SEQUENCE [LARGE SCALE GENOMIC DNA]</scope>
    <source>
        <strain evidence="2 3">DSM 7320</strain>
    </source>
</reference>
<dbReference type="GO" id="GO:0000270">
    <property type="term" value="P:peptidoglycan metabolic process"/>
    <property type="evidence" value="ECO:0007669"/>
    <property type="project" value="TreeGrafter"/>
</dbReference>
<dbReference type="GO" id="GO:0005886">
    <property type="term" value="C:plasma membrane"/>
    <property type="evidence" value="ECO:0007669"/>
    <property type="project" value="TreeGrafter"/>
</dbReference>
<dbReference type="STRING" id="84029.CROST_15730"/>
<evidence type="ECO:0000313" key="3">
    <source>
        <dbReference type="Proteomes" id="UP000190951"/>
    </source>
</evidence>
<proteinExistence type="predicted"/>
<organism evidence="2 3">
    <name type="scientific">Clostridium felsineum</name>
    <dbReference type="NCBI Taxonomy" id="36839"/>
    <lineage>
        <taxon>Bacteria</taxon>
        <taxon>Bacillati</taxon>
        <taxon>Bacillota</taxon>
        <taxon>Clostridia</taxon>
        <taxon>Eubacteriales</taxon>
        <taxon>Clostridiaceae</taxon>
        <taxon>Clostridium</taxon>
    </lineage>
</organism>
<dbReference type="Proteomes" id="UP000190951">
    <property type="component" value="Chromosome"/>
</dbReference>
<evidence type="ECO:0000259" key="1">
    <source>
        <dbReference type="Pfam" id="PF02698"/>
    </source>
</evidence>
<keyword evidence="3" id="KW-1185">Reference proteome</keyword>
<dbReference type="KEGG" id="crw:CROST_007780"/>
<accession>A0A1S8MC55</accession>